<feature type="region of interest" description="Disordered" evidence="6">
    <location>
        <begin position="144"/>
        <end position="190"/>
    </location>
</feature>
<feature type="domain" description="DNA2/NAM7 helicase-like C-terminal" evidence="8">
    <location>
        <begin position="571"/>
        <end position="772"/>
    </location>
</feature>
<comment type="caution">
    <text evidence="9">The sequence shown here is derived from an EMBL/GenBank/DDBJ whole genome shotgun (WGS) entry which is preliminary data.</text>
</comment>
<reference evidence="9" key="2">
    <citation type="submission" date="2023-05" db="EMBL/GenBank/DDBJ databases">
        <authorList>
            <consortium name="Lawrence Berkeley National Laboratory"/>
            <person name="Steindorff A."/>
            <person name="Hensen N."/>
            <person name="Bonometti L."/>
            <person name="Westerberg I."/>
            <person name="Brannstrom I.O."/>
            <person name="Guillou S."/>
            <person name="Cros-Aarteil S."/>
            <person name="Calhoun S."/>
            <person name="Haridas S."/>
            <person name="Kuo A."/>
            <person name="Mondo S."/>
            <person name="Pangilinan J."/>
            <person name="Riley R."/>
            <person name="Labutti K."/>
            <person name="Andreopoulos B."/>
            <person name="Lipzen A."/>
            <person name="Chen C."/>
            <person name="Yanf M."/>
            <person name="Daum C."/>
            <person name="Ng V."/>
            <person name="Clum A."/>
            <person name="Ohm R."/>
            <person name="Martin F."/>
            <person name="Silar P."/>
            <person name="Natvig D."/>
            <person name="Lalanne C."/>
            <person name="Gautier V."/>
            <person name="Ament-Velasquez S.L."/>
            <person name="Kruys A."/>
            <person name="Hutchinson M.I."/>
            <person name="Powell A.J."/>
            <person name="Barry K."/>
            <person name="Miller A.N."/>
            <person name="Grigoriev I.V."/>
            <person name="Debuchy R."/>
            <person name="Gladieux P."/>
            <person name="Thoren M.H."/>
            <person name="Johannesson H."/>
        </authorList>
    </citation>
    <scope>NUCLEOTIDE SEQUENCE</scope>
    <source>
        <strain evidence="9">CBS 892.96</strain>
    </source>
</reference>
<dbReference type="Pfam" id="PF13087">
    <property type="entry name" value="AAA_12"/>
    <property type="match status" value="1"/>
</dbReference>
<accession>A0AAN7A7I4</accession>
<feature type="domain" description="DNA2/NAM7 helicase helicase" evidence="7">
    <location>
        <begin position="293"/>
        <end position="558"/>
    </location>
</feature>
<evidence type="ECO:0000259" key="8">
    <source>
        <dbReference type="Pfam" id="PF13087"/>
    </source>
</evidence>
<keyword evidence="2" id="KW-0547">Nucleotide-binding</keyword>
<comment type="similarity">
    <text evidence="1">Belongs to the DNA2/NAM7 helicase family.</text>
</comment>
<feature type="region of interest" description="Disordered" evidence="6">
    <location>
        <begin position="902"/>
        <end position="935"/>
    </location>
</feature>
<evidence type="ECO:0000256" key="2">
    <source>
        <dbReference type="ARBA" id="ARBA00022741"/>
    </source>
</evidence>
<keyword evidence="4" id="KW-0347">Helicase</keyword>
<dbReference type="AlphaFoldDB" id="A0AAN7A7I4"/>
<sequence length="953" mass="107047">MSYPLYSFDSVAEFSRVHKLGTEAEFLKDARLIDCINSEGLLFNAWLVSRIRQTTKRSEYILLVQPGPHGESKIPAQGAGGKVRVAFADGTFTTYWDVNRIENPIALLGLSASSMAKLAAFHVTVANAQHHDVLETPIIDVESSSSQDSLSPSGINRSPAGGILPSSSSSRQQSPNTSSKRSSKPCHDSVEYQPTVGLVPNLAAHLTPSNVLTVNFYLHASESTKDSEIGALEVLHGRHQNATDRQLDAFSYFVTLKNPAFHVTIYDKLPHMRKTIGEPRWLSTPLGKKFQMLNPQQKEAYIHGFENIPCGICILPGGPGAGKTHFNLFTIAMAQSKPIMRFGKSQNEYCKVLFIVDMNSPVDDVANRMVRLYQELGMKKKIIRMKGWGFEVKRSNKLNQAEDAVAKDMPDVDFTNQFLDTAKTMAVEQGTTVRCEAPSLDEAAWERYEAYKNAKYESITEYMKKDLFGQDEALVVPLRFRNLVYDLYRDTLADADFIATTPVAASNHFKGMFRPDLVFFDESPHARELCNLIAIANFNPLAWIFCGDYRQTVPYVGSAGQESQNPYAKQMQVSMMERAARAGVIRHELLMNHRAYGGLHRLASDLWYDGKMVSGSDNAVCQPLIHIRNYISHLNGSKACVVPRLIVHLRRSPGEKAEGTSCWNPAHTNWVMARVKELLTDPHFRKPEKMEPGTVLIISPYNAAFNHYKKELKKLPQWAQKRVEARTVDVSQGHEAEFVFLDLSRERSTDFLDDPNRLCVALTRARLGEIVMIDPIMPKCDHLQQKSQHLRRIYVACESGDKLPHNTNNQVTSYGHITWADMEGLENNDWAPTLSEDNPTEVYDDMQEVDLSAFQPATSSGRKSVRTEMLEDQKNRMQAMRCAPRVLKFDREACLDFLGMGSSEEKESAKESAKEKGSVKEKESVVQEEEVRPSEEVSVLTLLGGWLSAKTDY</sequence>
<evidence type="ECO:0000256" key="1">
    <source>
        <dbReference type="ARBA" id="ARBA00007913"/>
    </source>
</evidence>
<evidence type="ECO:0000256" key="4">
    <source>
        <dbReference type="ARBA" id="ARBA00022806"/>
    </source>
</evidence>
<feature type="compositionally biased region" description="Low complexity" evidence="6">
    <location>
        <begin position="144"/>
        <end position="153"/>
    </location>
</feature>
<name>A0AAN7A7I4_9PEZI</name>
<proteinExistence type="inferred from homology"/>
<dbReference type="Pfam" id="PF13086">
    <property type="entry name" value="AAA_11"/>
    <property type="match status" value="1"/>
</dbReference>
<evidence type="ECO:0000256" key="6">
    <source>
        <dbReference type="SAM" id="MobiDB-lite"/>
    </source>
</evidence>
<dbReference type="PANTHER" id="PTHR43788:SF8">
    <property type="entry name" value="DNA-BINDING PROTEIN SMUBP-2"/>
    <property type="match status" value="1"/>
</dbReference>
<evidence type="ECO:0000259" key="7">
    <source>
        <dbReference type="Pfam" id="PF13086"/>
    </source>
</evidence>
<dbReference type="InterPro" id="IPR041677">
    <property type="entry name" value="DNA2/NAM7_AAA_11"/>
</dbReference>
<feature type="compositionally biased region" description="Low complexity" evidence="6">
    <location>
        <begin position="165"/>
        <end position="179"/>
    </location>
</feature>
<feature type="compositionally biased region" description="Basic and acidic residues" evidence="6">
    <location>
        <begin position="903"/>
        <end position="935"/>
    </location>
</feature>
<protein>
    <submittedName>
        <fullName evidence="9">P-loop containing nucleoside triphosphate hydrolase protein</fullName>
    </submittedName>
</protein>
<dbReference type="Gene3D" id="3.40.50.300">
    <property type="entry name" value="P-loop containing nucleotide triphosphate hydrolases"/>
    <property type="match status" value="2"/>
</dbReference>
<dbReference type="SUPFAM" id="SSF52540">
    <property type="entry name" value="P-loop containing nucleoside triphosphate hydrolases"/>
    <property type="match status" value="1"/>
</dbReference>
<reference evidence="9" key="1">
    <citation type="journal article" date="2023" name="Mol. Phylogenet. Evol.">
        <title>Genome-scale phylogeny and comparative genomics of the fungal order Sordariales.</title>
        <authorList>
            <person name="Hensen N."/>
            <person name="Bonometti L."/>
            <person name="Westerberg I."/>
            <person name="Brannstrom I.O."/>
            <person name="Guillou S."/>
            <person name="Cros-Aarteil S."/>
            <person name="Calhoun S."/>
            <person name="Haridas S."/>
            <person name="Kuo A."/>
            <person name="Mondo S."/>
            <person name="Pangilinan J."/>
            <person name="Riley R."/>
            <person name="LaButti K."/>
            <person name="Andreopoulos B."/>
            <person name="Lipzen A."/>
            <person name="Chen C."/>
            <person name="Yan M."/>
            <person name="Daum C."/>
            <person name="Ng V."/>
            <person name="Clum A."/>
            <person name="Steindorff A."/>
            <person name="Ohm R.A."/>
            <person name="Martin F."/>
            <person name="Silar P."/>
            <person name="Natvig D.O."/>
            <person name="Lalanne C."/>
            <person name="Gautier V."/>
            <person name="Ament-Velasquez S.L."/>
            <person name="Kruys A."/>
            <person name="Hutchinson M.I."/>
            <person name="Powell A.J."/>
            <person name="Barry K."/>
            <person name="Miller A.N."/>
            <person name="Grigoriev I.V."/>
            <person name="Debuchy R."/>
            <person name="Gladieux P."/>
            <person name="Hiltunen Thoren M."/>
            <person name="Johannesson H."/>
        </authorList>
    </citation>
    <scope>NUCLEOTIDE SEQUENCE</scope>
    <source>
        <strain evidence="9">CBS 892.96</strain>
    </source>
</reference>
<evidence type="ECO:0000256" key="5">
    <source>
        <dbReference type="ARBA" id="ARBA00022840"/>
    </source>
</evidence>
<evidence type="ECO:0000313" key="9">
    <source>
        <dbReference type="EMBL" id="KAK4175252.1"/>
    </source>
</evidence>
<keyword evidence="10" id="KW-1185">Reference proteome</keyword>
<evidence type="ECO:0000256" key="3">
    <source>
        <dbReference type="ARBA" id="ARBA00022801"/>
    </source>
</evidence>
<dbReference type="InterPro" id="IPR027417">
    <property type="entry name" value="P-loop_NTPase"/>
</dbReference>
<dbReference type="GO" id="GO:0005524">
    <property type="term" value="F:ATP binding"/>
    <property type="evidence" value="ECO:0007669"/>
    <property type="project" value="UniProtKB-KW"/>
</dbReference>
<organism evidence="9 10">
    <name type="scientific">Triangularia setosa</name>
    <dbReference type="NCBI Taxonomy" id="2587417"/>
    <lineage>
        <taxon>Eukaryota</taxon>
        <taxon>Fungi</taxon>
        <taxon>Dikarya</taxon>
        <taxon>Ascomycota</taxon>
        <taxon>Pezizomycotina</taxon>
        <taxon>Sordariomycetes</taxon>
        <taxon>Sordariomycetidae</taxon>
        <taxon>Sordariales</taxon>
        <taxon>Podosporaceae</taxon>
        <taxon>Triangularia</taxon>
    </lineage>
</organism>
<dbReference type="GO" id="GO:0016787">
    <property type="term" value="F:hydrolase activity"/>
    <property type="evidence" value="ECO:0007669"/>
    <property type="project" value="UniProtKB-KW"/>
</dbReference>
<dbReference type="GO" id="GO:0043139">
    <property type="term" value="F:5'-3' DNA helicase activity"/>
    <property type="evidence" value="ECO:0007669"/>
    <property type="project" value="TreeGrafter"/>
</dbReference>
<keyword evidence="5" id="KW-0067">ATP-binding</keyword>
<dbReference type="PANTHER" id="PTHR43788">
    <property type="entry name" value="DNA2/NAM7 HELICASE FAMILY MEMBER"/>
    <property type="match status" value="1"/>
</dbReference>
<keyword evidence="3 9" id="KW-0378">Hydrolase</keyword>
<gene>
    <name evidence="9" type="ORF">QBC36DRAFT_331835</name>
</gene>
<dbReference type="InterPro" id="IPR050534">
    <property type="entry name" value="Coronavir_polyprotein_1ab"/>
</dbReference>
<dbReference type="InterPro" id="IPR041679">
    <property type="entry name" value="DNA2/NAM7-like_C"/>
</dbReference>
<evidence type="ECO:0000313" key="10">
    <source>
        <dbReference type="Proteomes" id="UP001302321"/>
    </source>
</evidence>
<dbReference type="Proteomes" id="UP001302321">
    <property type="component" value="Unassembled WGS sequence"/>
</dbReference>
<dbReference type="EMBL" id="MU866242">
    <property type="protein sequence ID" value="KAK4175252.1"/>
    <property type="molecule type" value="Genomic_DNA"/>
</dbReference>